<dbReference type="RefSeq" id="WP_099910987.1">
    <property type="nucleotide sequence ID" value="NZ_AWWI01000066.1"/>
</dbReference>
<dbReference type="Proteomes" id="UP000231259">
    <property type="component" value="Unassembled WGS sequence"/>
</dbReference>
<protein>
    <submittedName>
        <fullName evidence="2">Sulfate transporter</fullName>
    </submittedName>
</protein>
<comment type="caution">
    <text evidence="2">The sequence shown here is derived from an EMBL/GenBank/DDBJ whole genome shotgun (WGS) entry which is preliminary data.</text>
</comment>
<feature type="compositionally biased region" description="Basic and acidic residues" evidence="1">
    <location>
        <begin position="18"/>
        <end position="29"/>
    </location>
</feature>
<evidence type="ECO:0000313" key="2">
    <source>
        <dbReference type="EMBL" id="PIL20096.1"/>
    </source>
</evidence>
<gene>
    <name evidence="2" type="ORF">P775_11160</name>
</gene>
<dbReference type="Pfam" id="PF11363">
    <property type="entry name" value="DUF3164"/>
    <property type="match status" value="1"/>
</dbReference>
<dbReference type="AlphaFoldDB" id="A0A2G8RES2"/>
<sequence>MNDLKEQSWWENSQGHRVPSDRVKPEDKMKDELSRRLMAGAESVQQVIRQFKKTAFEETLAAQQLIFDQYGAKVGGAGGNISFRSYDGSIEVKVAVNKTTGFGPELGAAKALIDECIESWSEGSNDNVRALINHAFQVEKGNIDTARVLGLRQLDMKDEKGNPDARWKQAMDAIGNAVIVKGSATYVRFYKREPGTDKMVGVPLDIAKL</sequence>
<feature type="region of interest" description="Disordered" evidence="1">
    <location>
        <begin position="1"/>
        <end position="29"/>
    </location>
</feature>
<dbReference type="EMBL" id="AWWI01000066">
    <property type="protein sequence ID" value="PIL20096.1"/>
    <property type="molecule type" value="Genomic_DNA"/>
</dbReference>
<reference evidence="2 3" key="1">
    <citation type="submission" date="2013-09" db="EMBL/GenBank/DDBJ databases">
        <title>Genome sequencing of Phaeobacter antarcticus sp. nov. SM1211.</title>
        <authorList>
            <person name="Zhang X.-Y."/>
            <person name="Liu C."/>
            <person name="Chen X.-L."/>
            <person name="Xie B.-B."/>
            <person name="Qin Q.-L."/>
            <person name="Rong J.-C."/>
            <person name="Zhang Y.-Z."/>
        </authorList>
    </citation>
    <scope>NUCLEOTIDE SEQUENCE [LARGE SCALE GENOMIC DNA]</scope>
    <source>
        <strain evidence="2 3">SM1211</strain>
    </source>
</reference>
<dbReference type="OrthoDB" id="7554786at2"/>
<organism evidence="2 3">
    <name type="scientific">Puniceibacterium antarcticum</name>
    <dbReference type="NCBI Taxonomy" id="1206336"/>
    <lineage>
        <taxon>Bacteria</taxon>
        <taxon>Pseudomonadati</taxon>
        <taxon>Pseudomonadota</taxon>
        <taxon>Alphaproteobacteria</taxon>
        <taxon>Rhodobacterales</taxon>
        <taxon>Paracoccaceae</taxon>
        <taxon>Puniceibacterium</taxon>
    </lineage>
</organism>
<name>A0A2G8RES2_9RHOB</name>
<proteinExistence type="predicted"/>
<accession>A0A2G8RES2</accession>
<evidence type="ECO:0000313" key="3">
    <source>
        <dbReference type="Proteomes" id="UP000231259"/>
    </source>
</evidence>
<dbReference type="InterPro" id="IPR021505">
    <property type="entry name" value="Phage_B3_Orf6"/>
</dbReference>
<keyword evidence="3" id="KW-1185">Reference proteome</keyword>
<evidence type="ECO:0000256" key="1">
    <source>
        <dbReference type="SAM" id="MobiDB-lite"/>
    </source>
</evidence>